<feature type="transmembrane region" description="Helical" evidence="1">
    <location>
        <begin position="307"/>
        <end position="326"/>
    </location>
</feature>
<feature type="transmembrane region" description="Helical" evidence="1">
    <location>
        <begin position="359"/>
        <end position="378"/>
    </location>
</feature>
<keyword evidence="2" id="KW-0808">Transferase</keyword>
<reference evidence="2 3" key="1">
    <citation type="journal article" date="2015" name="Nature">
        <title>rRNA introns, odd ribosomes, and small enigmatic genomes across a large radiation of phyla.</title>
        <authorList>
            <person name="Brown C.T."/>
            <person name="Hug L.A."/>
            <person name="Thomas B.C."/>
            <person name="Sharon I."/>
            <person name="Castelle C.J."/>
            <person name="Singh A."/>
            <person name="Wilkins M.J."/>
            <person name="Williams K.H."/>
            <person name="Banfield J.F."/>
        </authorList>
    </citation>
    <scope>NUCLEOTIDE SEQUENCE [LARGE SCALE GENOMIC DNA]</scope>
</reference>
<accession>A0A0G0LB72</accession>
<evidence type="ECO:0000313" key="3">
    <source>
        <dbReference type="Proteomes" id="UP000034231"/>
    </source>
</evidence>
<keyword evidence="1" id="KW-0812">Transmembrane</keyword>
<protein>
    <submittedName>
        <fullName evidence="2">Glycosyl transferase family 39</fullName>
    </submittedName>
</protein>
<feature type="transmembrane region" description="Helical" evidence="1">
    <location>
        <begin position="110"/>
        <end position="127"/>
    </location>
</feature>
<gene>
    <name evidence="2" type="ORF">US68_C0010G0065</name>
</gene>
<feature type="transmembrane region" description="Helical" evidence="1">
    <location>
        <begin position="133"/>
        <end position="153"/>
    </location>
</feature>
<feature type="transmembrane region" description="Helical" evidence="1">
    <location>
        <begin position="214"/>
        <end position="233"/>
    </location>
</feature>
<feature type="transmembrane region" description="Helical" evidence="1">
    <location>
        <begin position="160"/>
        <end position="178"/>
    </location>
</feature>
<dbReference type="EMBL" id="LBTX01000010">
    <property type="protein sequence ID" value="KKQ49931.1"/>
    <property type="molecule type" value="Genomic_DNA"/>
</dbReference>
<sequence length="553" mass="64787">MKIFSKKNIPKIIIFLVFILAFLLRIYGLNWDSNNHLHPDERFLTMVTADIKLPSSLSEYLNTLTSPLNPYNYPQYQFFVYGTFPLFLVKTLAVFLHLDNYNQITLLGRVLSALFDSGNVVLLYFIARKFLKSFYRYLPSLLYAFLVIPLQLSHFFAVDTFLNFFILLTFTLFSYNFFALAFLAFGLALSCKISAIYFIPIIFLFLFKNKNLISIVYFLISFLAFRFFQPYAFTDIFTPNPLFINNLKTLASYSKPDIFFPPGVQWINRLPLLNSLKNTGVWGLGLAVSFPLIFLLFRFLTKFRFKFNLIFIISAWVVLLFTYQSLQAVHTMRYFLPIYPFISLIFVTLLSRFKIKKSLIIYLLIINSLYAIAFLSIYSRPNSRVQASEWIKKNIPQNKVLSSEYWDDALPLGYSNYQNVPLSLFDPDTLEKWEIINQSLSRVDYLIMSSNRLWASIPRLPDKYPLTSEFYKNLFTGDLNFIKIKTFNSYPGFSLSFLKSCFYLGLSNYPGVRNTWFEKDTDCLYPGVYIRDDTSEEAFTVYDHPQVLIFQKK</sequence>
<proteinExistence type="predicted"/>
<dbReference type="GO" id="GO:0016740">
    <property type="term" value="F:transferase activity"/>
    <property type="evidence" value="ECO:0007669"/>
    <property type="project" value="UniProtKB-KW"/>
</dbReference>
<keyword evidence="1" id="KW-0472">Membrane</keyword>
<feature type="transmembrane region" description="Helical" evidence="1">
    <location>
        <begin position="280"/>
        <end position="300"/>
    </location>
</feature>
<feature type="transmembrane region" description="Helical" evidence="1">
    <location>
        <begin position="78"/>
        <end position="98"/>
    </location>
</feature>
<evidence type="ECO:0000256" key="1">
    <source>
        <dbReference type="SAM" id="Phobius"/>
    </source>
</evidence>
<evidence type="ECO:0000313" key="2">
    <source>
        <dbReference type="EMBL" id="KKQ49931.1"/>
    </source>
</evidence>
<comment type="caution">
    <text evidence="2">The sequence shown here is derived from an EMBL/GenBank/DDBJ whole genome shotgun (WGS) entry which is preliminary data.</text>
</comment>
<dbReference type="AlphaFoldDB" id="A0A0G0LB72"/>
<feature type="transmembrane region" description="Helical" evidence="1">
    <location>
        <begin position="184"/>
        <end position="207"/>
    </location>
</feature>
<name>A0A0G0LB72_9BACT</name>
<keyword evidence="1" id="KW-1133">Transmembrane helix</keyword>
<dbReference type="Proteomes" id="UP000034231">
    <property type="component" value="Unassembled WGS sequence"/>
</dbReference>
<feature type="transmembrane region" description="Helical" evidence="1">
    <location>
        <begin position="12"/>
        <end position="29"/>
    </location>
</feature>
<organism evidence="2 3">
    <name type="scientific">Candidatus Shapirobacteria bacterium GW2011_GWE1_38_10</name>
    <dbReference type="NCBI Taxonomy" id="1618488"/>
    <lineage>
        <taxon>Bacteria</taxon>
        <taxon>Candidatus Shapironibacteriota</taxon>
    </lineage>
</organism>
<feature type="transmembrane region" description="Helical" evidence="1">
    <location>
        <begin position="332"/>
        <end position="350"/>
    </location>
</feature>